<protein>
    <submittedName>
        <fullName evidence="3">Uncharacterized protein</fullName>
    </submittedName>
</protein>
<evidence type="ECO:0000313" key="4">
    <source>
        <dbReference type="Proteomes" id="UP000245119"/>
    </source>
</evidence>
<gene>
    <name evidence="3" type="ORF">C0Q70_13035</name>
</gene>
<evidence type="ECO:0000256" key="1">
    <source>
        <dbReference type="SAM" id="MobiDB-lite"/>
    </source>
</evidence>
<feature type="transmembrane region" description="Helical" evidence="2">
    <location>
        <begin position="143"/>
        <end position="165"/>
    </location>
</feature>
<organism evidence="3 4">
    <name type="scientific">Pomacea canaliculata</name>
    <name type="common">Golden apple snail</name>
    <dbReference type="NCBI Taxonomy" id="400727"/>
    <lineage>
        <taxon>Eukaryota</taxon>
        <taxon>Metazoa</taxon>
        <taxon>Spiralia</taxon>
        <taxon>Lophotrochozoa</taxon>
        <taxon>Mollusca</taxon>
        <taxon>Gastropoda</taxon>
        <taxon>Caenogastropoda</taxon>
        <taxon>Architaenioglossa</taxon>
        <taxon>Ampullarioidea</taxon>
        <taxon>Ampullariidae</taxon>
        <taxon>Pomacea</taxon>
    </lineage>
</organism>
<accession>A0A2T7P363</accession>
<name>A0A2T7P363_POMCA</name>
<proteinExistence type="predicted"/>
<reference evidence="3 4" key="1">
    <citation type="submission" date="2018-04" db="EMBL/GenBank/DDBJ databases">
        <title>The genome of golden apple snail Pomacea canaliculata provides insight into stress tolerance and invasive adaptation.</title>
        <authorList>
            <person name="Liu C."/>
            <person name="Liu B."/>
            <person name="Ren Y."/>
            <person name="Zhang Y."/>
            <person name="Wang H."/>
            <person name="Li S."/>
            <person name="Jiang F."/>
            <person name="Yin L."/>
            <person name="Zhang G."/>
            <person name="Qian W."/>
            <person name="Fan W."/>
        </authorList>
    </citation>
    <scope>NUCLEOTIDE SEQUENCE [LARGE SCALE GENOMIC DNA]</scope>
    <source>
        <strain evidence="3">SZHN2017</strain>
        <tissue evidence="3">Muscle</tissue>
    </source>
</reference>
<dbReference type="Proteomes" id="UP000245119">
    <property type="component" value="Linkage Group LG7"/>
</dbReference>
<keyword evidence="2" id="KW-1133">Transmembrane helix</keyword>
<keyword evidence="2" id="KW-0472">Membrane</keyword>
<dbReference type="AlphaFoldDB" id="A0A2T7P363"/>
<feature type="compositionally biased region" description="Basic and acidic residues" evidence="1">
    <location>
        <begin position="264"/>
        <end position="281"/>
    </location>
</feature>
<keyword evidence="4" id="KW-1185">Reference proteome</keyword>
<comment type="caution">
    <text evidence="3">The sequence shown here is derived from an EMBL/GenBank/DDBJ whole genome shotgun (WGS) entry which is preliminary data.</text>
</comment>
<sequence>MKTDSGTNYASGNCEIKITLPPEGKYNYSVIIIPGEVRVVPSFNGSNEISSPKKTSNDSYFTTFVDGQAGLTFKMNAYPPPNLLGVVYNGSANNFISSKSEYENSVSNDLGDISFAFEIKEKLLPTTKAMEITDSPGPVTGPIVGGVIGGVVFLALIVAIIIFIVRRKDNSAETPKEVYAIVDKKDPKPTTTSTMTDVYADVVKKGKERTELDLVPSTLSTTPEDAAKDKKGKISKTHGKGKKKGKGALSMSPMAESEYENCGFDDKEQEKERKGAKEIQRRGQQGLNYTTVVFGNPTVTPNTTTSIGAH</sequence>
<keyword evidence="2" id="KW-0812">Transmembrane</keyword>
<evidence type="ECO:0000313" key="3">
    <source>
        <dbReference type="EMBL" id="PVD27859.1"/>
    </source>
</evidence>
<dbReference type="OrthoDB" id="6146306at2759"/>
<feature type="compositionally biased region" description="Basic residues" evidence="1">
    <location>
        <begin position="230"/>
        <end position="246"/>
    </location>
</feature>
<dbReference type="EMBL" id="PZQS01000007">
    <property type="protein sequence ID" value="PVD27859.1"/>
    <property type="molecule type" value="Genomic_DNA"/>
</dbReference>
<feature type="region of interest" description="Disordered" evidence="1">
    <location>
        <begin position="216"/>
        <end position="286"/>
    </location>
</feature>
<evidence type="ECO:0000256" key="2">
    <source>
        <dbReference type="SAM" id="Phobius"/>
    </source>
</evidence>